<keyword evidence="3" id="KW-0677">Repeat</keyword>
<evidence type="ECO:0000256" key="1">
    <source>
        <dbReference type="ARBA" id="ARBA00008894"/>
    </source>
</evidence>
<dbReference type="PRINTS" id="PR00364">
    <property type="entry name" value="DISEASERSIST"/>
</dbReference>
<feature type="domain" description="Disease resistance protein winged helix" evidence="9">
    <location>
        <begin position="466"/>
        <end position="534"/>
    </location>
</feature>
<evidence type="ECO:0000313" key="12">
    <source>
        <dbReference type="RefSeq" id="XP_010476200.2"/>
    </source>
</evidence>
<dbReference type="Gene3D" id="3.40.50.300">
    <property type="entry name" value="P-loop containing nucleotide triphosphate hydrolases"/>
    <property type="match status" value="1"/>
</dbReference>
<dbReference type="PANTHER" id="PTHR33463">
    <property type="entry name" value="NB-ARC DOMAIN-CONTAINING PROTEIN-RELATED"/>
    <property type="match status" value="1"/>
</dbReference>
<dbReference type="SUPFAM" id="SSF52540">
    <property type="entry name" value="P-loop containing nucleoside triphosphate hydrolases"/>
    <property type="match status" value="1"/>
</dbReference>
<dbReference type="SMART" id="SM00369">
    <property type="entry name" value="LRR_TYP"/>
    <property type="match status" value="2"/>
</dbReference>
<feature type="domain" description="Disease resistance R13L4/SHOC-2-like LRR" evidence="10">
    <location>
        <begin position="568"/>
        <end position="932"/>
    </location>
</feature>
<gene>
    <name evidence="12" type="primary">LOC104755497</name>
</gene>
<dbReference type="InterPro" id="IPR002182">
    <property type="entry name" value="NB-ARC"/>
</dbReference>
<sequence>MSSDTASDFYLYLLEGGEIYSKNRCHLTKTCCFFFKATRGDNQRSKSCEGHNFAGRMGGCCSIQISCDKVLDRVGSCFCGEDNYICYLEKNLESLERAMEDLTATRDDVMRRVQEAEGRGQQRLRRVQLWLTRVESIENRFNGLNSTRTVELQRLCCCGVCSKRLRLSYSYGRRIFEMLQDVETRKSDGDFQEVAQATFVVRPQPPTIIGGMLGRAWNHLMDIGTGIMGLYGMGGVGTTTLLTQINNRFNDTNYGVDIVIWVGVSWNLEVEKIQNEIAEELGLSGGEWNQKSRSQKAINIHTLMSDKKFVLLLDDIWSKVDLVEIGVPFPTRKNGSKVVFTTRSRDVCGRMGVNDPMEVSCLEPDEAWDLFKMKVGENTLKGDPEILKLARKVAEKCHGLPLALTVIGEIMACKTTVQEWHYAVDTLNSNAAKFSGMEDQILPILKSSYDHLNMEQVQSCFLYCSLFPENYRMEKERLIDYWKCEGFIDENESRERELSHGYEIIGILVRACLLLEEGINKEQVKMHGLVRDMALWIASDLGRHKEQCIVQAGVELREVPKVKNWNSVRRMSLMENEIEIISGSPECPELTTLFLQRNSQLVNISGEFFSYMPKLVVLDLSWNQILDRLPEEILRLYSLRFLDLSRTKIKQLPVGFQGLTKLIHLNLEWTLELESISGISKLWNLRTLRLQRSKLSPDVNLVKELELLEHLEVLTIEISSSFAARQLLSSRRLVECTKEVNFKNYQELLTLPTMGSLSGIRILSCGMKEIEIERATSSLNKSPASPCFFSLFTVLISNCNGLKDLTWLLLAPNLTNLEVSFSDQLEDIISEEKALSSVTDDEASSIIPFGKLEKLQLWNLPNLKSIYWNTLPFPCLREIDINKCPNLTKLALDSQSVDRFEELVINYREEEWIENVEWEDEATRLRFLPSFKLVK</sequence>
<feature type="coiled-coil region" evidence="7">
    <location>
        <begin position="92"/>
        <end position="119"/>
    </location>
</feature>
<dbReference type="SUPFAM" id="SSF52058">
    <property type="entry name" value="L domain-like"/>
    <property type="match status" value="1"/>
</dbReference>
<evidence type="ECO:0000259" key="9">
    <source>
        <dbReference type="Pfam" id="PF23559"/>
    </source>
</evidence>
<evidence type="ECO:0000256" key="2">
    <source>
        <dbReference type="ARBA" id="ARBA00022614"/>
    </source>
</evidence>
<evidence type="ECO:0000256" key="5">
    <source>
        <dbReference type="ARBA" id="ARBA00022821"/>
    </source>
</evidence>
<keyword evidence="7" id="KW-0175">Coiled coil</keyword>
<dbReference type="GeneID" id="104755497"/>
<dbReference type="InterPro" id="IPR050905">
    <property type="entry name" value="Plant_NBS-LRR"/>
</dbReference>
<dbReference type="InterPro" id="IPR055414">
    <property type="entry name" value="LRR_R13L4/SHOC2-like"/>
</dbReference>
<name>A0ABM0WU49_CAMSA</name>
<comment type="similarity">
    <text evidence="1">Belongs to the disease resistance NB-LRR family.</text>
</comment>
<protein>
    <submittedName>
        <fullName evidence="12">Probable disease resistance protein At1g12280 isoform X1</fullName>
    </submittedName>
</protein>
<evidence type="ECO:0000256" key="7">
    <source>
        <dbReference type="SAM" id="Coils"/>
    </source>
</evidence>
<keyword evidence="6" id="KW-0067">ATP-binding</keyword>
<dbReference type="Proteomes" id="UP000694864">
    <property type="component" value="Chromosome 17"/>
</dbReference>
<feature type="domain" description="NB-ARC" evidence="8">
    <location>
        <begin position="212"/>
        <end position="380"/>
    </location>
</feature>
<dbReference type="Pfam" id="PF00931">
    <property type="entry name" value="NB-ARC"/>
    <property type="match status" value="1"/>
</dbReference>
<evidence type="ECO:0000259" key="8">
    <source>
        <dbReference type="Pfam" id="PF00931"/>
    </source>
</evidence>
<reference evidence="12" key="2">
    <citation type="submission" date="2025-08" db="UniProtKB">
        <authorList>
            <consortium name="RefSeq"/>
        </authorList>
    </citation>
    <scope>IDENTIFICATION</scope>
    <source>
        <tissue evidence="12">Leaf</tissue>
    </source>
</reference>
<keyword evidence="5" id="KW-0611">Plant defense</keyword>
<dbReference type="RefSeq" id="XP_010476200.2">
    <property type="nucleotide sequence ID" value="XM_010477898.2"/>
</dbReference>
<evidence type="ECO:0000313" key="11">
    <source>
        <dbReference type="Proteomes" id="UP000694864"/>
    </source>
</evidence>
<proteinExistence type="inferred from homology"/>
<dbReference type="InterPro" id="IPR042197">
    <property type="entry name" value="Apaf_helical"/>
</dbReference>
<keyword evidence="11" id="KW-1185">Reference proteome</keyword>
<dbReference type="InterPro" id="IPR027417">
    <property type="entry name" value="P-loop_NTPase"/>
</dbReference>
<dbReference type="InterPro" id="IPR036388">
    <property type="entry name" value="WH-like_DNA-bd_sf"/>
</dbReference>
<dbReference type="Gene3D" id="1.10.8.430">
    <property type="entry name" value="Helical domain of apoptotic protease-activating factors"/>
    <property type="match status" value="1"/>
</dbReference>
<dbReference type="InterPro" id="IPR058922">
    <property type="entry name" value="WHD_DRP"/>
</dbReference>
<keyword evidence="4" id="KW-0547">Nucleotide-binding</keyword>
<evidence type="ECO:0000256" key="6">
    <source>
        <dbReference type="ARBA" id="ARBA00022840"/>
    </source>
</evidence>
<dbReference type="InterPro" id="IPR032675">
    <property type="entry name" value="LRR_dom_sf"/>
</dbReference>
<dbReference type="PANTHER" id="PTHR33463:SF220">
    <property type="entry name" value="NB-ARC DOMAIN-CONTAINING PROTEIN"/>
    <property type="match status" value="1"/>
</dbReference>
<evidence type="ECO:0000256" key="3">
    <source>
        <dbReference type="ARBA" id="ARBA00022737"/>
    </source>
</evidence>
<evidence type="ECO:0000256" key="4">
    <source>
        <dbReference type="ARBA" id="ARBA00022741"/>
    </source>
</evidence>
<dbReference type="Pfam" id="PF23598">
    <property type="entry name" value="LRR_14"/>
    <property type="match status" value="1"/>
</dbReference>
<organism evidence="11 12">
    <name type="scientific">Camelina sativa</name>
    <name type="common">False flax</name>
    <name type="synonym">Myagrum sativum</name>
    <dbReference type="NCBI Taxonomy" id="90675"/>
    <lineage>
        <taxon>Eukaryota</taxon>
        <taxon>Viridiplantae</taxon>
        <taxon>Streptophyta</taxon>
        <taxon>Embryophyta</taxon>
        <taxon>Tracheophyta</taxon>
        <taxon>Spermatophyta</taxon>
        <taxon>Magnoliopsida</taxon>
        <taxon>eudicotyledons</taxon>
        <taxon>Gunneridae</taxon>
        <taxon>Pentapetalae</taxon>
        <taxon>rosids</taxon>
        <taxon>malvids</taxon>
        <taxon>Brassicales</taxon>
        <taxon>Brassicaceae</taxon>
        <taxon>Camelineae</taxon>
        <taxon>Camelina</taxon>
    </lineage>
</organism>
<dbReference type="Gene3D" id="3.80.10.10">
    <property type="entry name" value="Ribonuclease Inhibitor"/>
    <property type="match status" value="2"/>
</dbReference>
<accession>A0ABM0WU49</accession>
<dbReference type="Gene3D" id="1.10.10.10">
    <property type="entry name" value="Winged helix-like DNA-binding domain superfamily/Winged helix DNA-binding domain"/>
    <property type="match status" value="1"/>
</dbReference>
<dbReference type="Pfam" id="PF23559">
    <property type="entry name" value="WHD_DRP"/>
    <property type="match status" value="1"/>
</dbReference>
<keyword evidence="2" id="KW-0433">Leucine-rich repeat</keyword>
<reference evidence="11" key="1">
    <citation type="journal article" date="2014" name="Nat. Commun.">
        <title>The emerging biofuel crop Camelina sativa retains a highly undifferentiated hexaploid genome structure.</title>
        <authorList>
            <person name="Kagale S."/>
            <person name="Koh C."/>
            <person name="Nixon J."/>
            <person name="Bollina V."/>
            <person name="Clarke W.E."/>
            <person name="Tuteja R."/>
            <person name="Spillane C."/>
            <person name="Robinson S.J."/>
            <person name="Links M.G."/>
            <person name="Clarke C."/>
            <person name="Higgins E.E."/>
            <person name="Huebert T."/>
            <person name="Sharpe A.G."/>
            <person name="Parkin I.A."/>
        </authorList>
    </citation>
    <scope>NUCLEOTIDE SEQUENCE [LARGE SCALE GENOMIC DNA]</scope>
    <source>
        <strain evidence="11">cv. DH55</strain>
    </source>
</reference>
<dbReference type="InterPro" id="IPR003591">
    <property type="entry name" value="Leu-rich_rpt_typical-subtyp"/>
</dbReference>
<evidence type="ECO:0000259" key="10">
    <source>
        <dbReference type="Pfam" id="PF23598"/>
    </source>
</evidence>